<dbReference type="Gene3D" id="2.60.40.2250">
    <property type="match status" value="1"/>
</dbReference>
<proteinExistence type="predicted"/>
<dbReference type="PANTHER" id="PTHR33490:SF12">
    <property type="entry name" value="BLL5557 PROTEIN"/>
    <property type="match status" value="1"/>
</dbReference>
<dbReference type="RefSeq" id="WP_206937403.1">
    <property type="nucleotide sequence ID" value="NZ_JAFLNF010000001.1"/>
</dbReference>
<dbReference type="AlphaFoldDB" id="A0A939EJI6"/>
<dbReference type="SUPFAM" id="SSF54001">
    <property type="entry name" value="Cysteine proteinases"/>
    <property type="match status" value="1"/>
</dbReference>
<dbReference type="SMART" id="SM00460">
    <property type="entry name" value="TGc"/>
    <property type="match status" value="1"/>
</dbReference>
<evidence type="ECO:0000313" key="3">
    <source>
        <dbReference type="Proteomes" id="UP000664779"/>
    </source>
</evidence>
<evidence type="ECO:0000259" key="1">
    <source>
        <dbReference type="SMART" id="SM00460"/>
    </source>
</evidence>
<dbReference type="EMBL" id="JAFLNF010000001">
    <property type="protein sequence ID" value="MBO0343754.1"/>
    <property type="molecule type" value="Genomic_DNA"/>
</dbReference>
<organism evidence="2 3">
    <name type="scientific">Roseibium limicola</name>
    <dbReference type="NCBI Taxonomy" id="2816037"/>
    <lineage>
        <taxon>Bacteria</taxon>
        <taxon>Pseudomonadati</taxon>
        <taxon>Pseudomonadota</taxon>
        <taxon>Alphaproteobacteria</taxon>
        <taxon>Hyphomicrobiales</taxon>
        <taxon>Stappiaceae</taxon>
        <taxon>Roseibium</taxon>
    </lineage>
</organism>
<name>A0A939EJI6_9HYPH</name>
<dbReference type="Gene3D" id="3.10.620.30">
    <property type="match status" value="1"/>
</dbReference>
<gene>
    <name evidence="2" type="ORF">J0X15_00850</name>
</gene>
<feature type="domain" description="Transglutaminase-like" evidence="1">
    <location>
        <begin position="158"/>
        <end position="218"/>
    </location>
</feature>
<protein>
    <submittedName>
        <fullName evidence="2">Transglutaminase family protein</fullName>
    </submittedName>
</protein>
<accession>A0A939EJI6</accession>
<dbReference type="Pfam" id="PF01841">
    <property type="entry name" value="Transglut_core"/>
    <property type="match status" value="1"/>
</dbReference>
<dbReference type="Proteomes" id="UP000664779">
    <property type="component" value="Unassembled WGS sequence"/>
</dbReference>
<dbReference type="InterPro" id="IPR038765">
    <property type="entry name" value="Papain-like_cys_pep_sf"/>
</dbReference>
<reference evidence="2" key="1">
    <citation type="submission" date="2021-03" db="EMBL/GenBank/DDBJ databases">
        <title>Roseibium sp. CAU 1637 isolated from Incheon.</title>
        <authorList>
            <person name="Kim W."/>
        </authorList>
    </citation>
    <scope>NUCLEOTIDE SEQUENCE</scope>
    <source>
        <strain evidence="2">CAU 1637</strain>
    </source>
</reference>
<dbReference type="InterPro" id="IPR002931">
    <property type="entry name" value="Transglutaminase-like"/>
</dbReference>
<dbReference type="PANTHER" id="PTHR33490">
    <property type="entry name" value="BLR5614 PROTEIN-RELATED"/>
    <property type="match status" value="1"/>
</dbReference>
<comment type="caution">
    <text evidence="2">The sequence shown here is derived from an EMBL/GenBank/DDBJ whole genome shotgun (WGS) entry which is preliminary data.</text>
</comment>
<evidence type="ECO:0000313" key="2">
    <source>
        <dbReference type="EMBL" id="MBO0343754.1"/>
    </source>
</evidence>
<sequence length="258" mass="28397">MRIDIEVTMDYQLSGGEAVLLTLEAAQTDEQFIHLSELEIETAVLQRIDGEGMVGQRVWAFVTSERLKLHYRAKVDVTRSTSVLESLPAMPWHSLTSDVLTYLRPSRFCPSDLFTEFVEQQFSHLSGGAKVAAMVDWVATELTYVPGSSNSETTAIDTFATRQGVCRDYAHLVCALARAASIPARYTSVYAAEVSPPDFHAVAQVWLDGAWHLLDATRMSSAAGLVVIGAGRDAGDVAFMETDRRADTIYQSVRVSQE</sequence>
<keyword evidence="3" id="KW-1185">Reference proteome</keyword>